<feature type="transmembrane region" description="Helical" evidence="1">
    <location>
        <begin position="45"/>
        <end position="71"/>
    </location>
</feature>
<organism evidence="2 3">
    <name type="scientific">Flaviflexus ciconiae</name>
    <dbReference type="NCBI Taxonomy" id="2496867"/>
    <lineage>
        <taxon>Bacteria</taxon>
        <taxon>Bacillati</taxon>
        <taxon>Actinomycetota</taxon>
        <taxon>Actinomycetes</taxon>
        <taxon>Actinomycetales</taxon>
        <taxon>Actinomycetaceae</taxon>
        <taxon>Flaviflexus</taxon>
    </lineage>
</organism>
<feature type="transmembrane region" description="Helical" evidence="1">
    <location>
        <begin position="12"/>
        <end position="33"/>
    </location>
</feature>
<feature type="transmembrane region" description="Helical" evidence="1">
    <location>
        <begin position="119"/>
        <end position="140"/>
    </location>
</feature>
<dbReference type="AlphaFoldDB" id="A0A3S9PW11"/>
<evidence type="ECO:0000313" key="3">
    <source>
        <dbReference type="Proteomes" id="UP000280344"/>
    </source>
</evidence>
<evidence type="ECO:0000313" key="2">
    <source>
        <dbReference type="EMBL" id="AZQ76551.1"/>
    </source>
</evidence>
<keyword evidence="3" id="KW-1185">Reference proteome</keyword>
<dbReference type="Pfam" id="PF11188">
    <property type="entry name" value="DUF2975"/>
    <property type="match status" value="1"/>
</dbReference>
<keyword evidence="1" id="KW-0472">Membrane</keyword>
<dbReference type="InterPro" id="IPR021354">
    <property type="entry name" value="DUF2975"/>
</dbReference>
<dbReference type="Proteomes" id="UP000280344">
    <property type="component" value="Chromosome"/>
</dbReference>
<keyword evidence="1" id="KW-0812">Transmembrane</keyword>
<reference evidence="2 3" key="1">
    <citation type="submission" date="2018-12" db="EMBL/GenBank/DDBJ databases">
        <title>Complete genome sequence of Flaviflexus sp. H23T48.</title>
        <authorList>
            <person name="Bae J.-W."/>
            <person name="Lee J.-Y."/>
        </authorList>
    </citation>
    <scope>NUCLEOTIDE SEQUENCE [LARGE SCALE GENOMIC DNA]</scope>
    <source>
        <strain evidence="2 3">H23T48</strain>
    </source>
</reference>
<evidence type="ECO:0000256" key="1">
    <source>
        <dbReference type="SAM" id="Phobius"/>
    </source>
</evidence>
<proteinExistence type="predicted"/>
<protein>
    <submittedName>
        <fullName evidence="2">DUF2975 domain-containing protein</fullName>
    </submittedName>
</protein>
<accession>A0A3S9PW11</accession>
<keyword evidence="1" id="KW-1133">Transmembrane helix</keyword>
<sequence>MIPDSLTSALKAALVFLLFSLALAQVYAVFMMIEIGATTPEVEPLVVPYSIGAVLALVGLQAAVIIVWQLLSMVEERTIFQDKSIKRVNQLIVSIAISIIIVTGLLAHLLFFMGFGGPIFLMALVLILPLGAAVVLLLLVMRGLLVEAVRNRTELDAVI</sequence>
<dbReference type="EMBL" id="CP034593">
    <property type="protein sequence ID" value="AZQ76551.1"/>
    <property type="molecule type" value="Genomic_DNA"/>
</dbReference>
<feature type="transmembrane region" description="Helical" evidence="1">
    <location>
        <begin position="91"/>
        <end position="113"/>
    </location>
</feature>
<gene>
    <name evidence="2" type="ORF">EJ997_03510</name>
</gene>
<name>A0A3S9PW11_9ACTO</name>
<dbReference type="RefSeq" id="WP_126703359.1">
    <property type="nucleotide sequence ID" value="NZ_CP034593.1"/>
</dbReference>
<dbReference type="KEGG" id="flh:EJ997_03510"/>